<dbReference type="EMBL" id="CAJOAX010000769">
    <property type="protein sequence ID" value="CAF3647821.1"/>
    <property type="molecule type" value="Genomic_DNA"/>
</dbReference>
<evidence type="ECO:0000259" key="6">
    <source>
        <dbReference type="PROSITE" id="PS50262"/>
    </source>
</evidence>
<evidence type="ECO:0000256" key="5">
    <source>
        <dbReference type="SAM" id="Phobius"/>
    </source>
</evidence>
<dbReference type="PANTHER" id="PTHR46641">
    <property type="entry name" value="FMRFAMIDE RECEPTOR-RELATED"/>
    <property type="match status" value="1"/>
</dbReference>
<feature type="transmembrane region" description="Helical" evidence="5">
    <location>
        <begin position="144"/>
        <end position="165"/>
    </location>
</feature>
<feature type="domain" description="G-protein coupled receptors family 1 profile" evidence="6">
    <location>
        <begin position="42"/>
        <end position="272"/>
    </location>
</feature>
<evidence type="ECO:0000256" key="4">
    <source>
        <dbReference type="ARBA" id="ARBA00023136"/>
    </source>
</evidence>
<comment type="subcellular location">
    <subcellularLocation>
        <location evidence="1">Membrane</location>
    </subcellularLocation>
</comment>
<organism evidence="7 9">
    <name type="scientific">Rotaria sordida</name>
    <dbReference type="NCBI Taxonomy" id="392033"/>
    <lineage>
        <taxon>Eukaryota</taxon>
        <taxon>Metazoa</taxon>
        <taxon>Spiralia</taxon>
        <taxon>Gnathifera</taxon>
        <taxon>Rotifera</taxon>
        <taxon>Eurotatoria</taxon>
        <taxon>Bdelloidea</taxon>
        <taxon>Philodinida</taxon>
        <taxon>Philodinidae</taxon>
        <taxon>Rotaria</taxon>
    </lineage>
</organism>
<name>A0A814N0H7_9BILA</name>
<keyword evidence="3 5" id="KW-1133">Transmembrane helix</keyword>
<dbReference type="EMBL" id="CAJNOO010001046">
    <property type="protein sequence ID" value="CAF1085779.1"/>
    <property type="molecule type" value="Genomic_DNA"/>
</dbReference>
<feature type="transmembrane region" description="Helical" evidence="5">
    <location>
        <begin position="293"/>
        <end position="317"/>
    </location>
</feature>
<evidence type="ECO:0000313" key="9">
    <source>
        <dbReference type="Proteomes" id="UP000663882"/>
    </source>
</evidence>
<dbReference type="InterPro" id="IPR000276">
    <property type="entry name" value="GPCR_Rhodpsn"/>
</dbReference>
<dbReference type="GO" id="GO:0004930">
    <property type="term" value="F:G protein-coupled receptor activity"/>
    <property type="evidence" value="ECO:0007669"/>
    <property type="project" value="InterPro"/>
</dbReference>
<keyword evidence="4 5" id="KW-0472">Membrane</keyword>
<dbReference type="PROSITE" id="PS50262">
    <property type="entry name" value="G_PROTEIN_RECEP_F1_2"/>
    <property type="match status" value="1"/>
</dbReference>
<accession>A0A814N0H7</accession>
<proteinExistence type="predicted"/>
<feature type="transmembrane region" description="Helical" evidence="5">
    <location>
        <begin position="63"/>
        <end position="83"/>
    </location>
</feature>
<dbReference type="Pfam" id="PF00001">
    <property type="entry name" value="7tm_1"/>
    <property type="match status" value="1"/>
</dbReference>
<dbReference type="PANTHER" id="PTHR46641:SF25">
    <property type="entry name" value="CNMAMIDE RECEPTOR-RELATED"/>
    <property type="match status" value="1"/>
</dbReference>
<feature type="transmembrane region" description="Helical" evidence="5">
    <location>
        <begin position="249"/>
        <end position="273"/>
    </location>
</feature>
<evidence type="ECO:0000313" key="8">
    <source>
        <dbReference type="EMBL" id="CAF3647821.1"/>
    </source>
</evidence>
<dbReference type="Gene3D" id="1.20.1070.10">
    <property type="entry name" value="Rhodopsin 7-helix transmembrane proteins"/>
    <property type="match status" value="1"/>
</dbReference>
<evidence type="ECO:0000256" key="2">
    <source>
        <dbReference type="ARBA" id="ARBA00022692"/>
    </source>
</evidence>
<dbReference type="InterPro" id="IPR017452">
    <property type="entry name" value="GPCR_Rhodpsn_7TM"/>
</dbReference>
<keyword evidence="2 5" id="KW-0812">Transmembrane</keyword>
<feature type="transmembrane region" description="Helical" evidence="5">
    <location>
        <begin position="103"/>
        <end position="124"/>
    </location>
</feature>
<dbReference type="SUPFAM" id="SSF81321">
    <property type="entry name" value="Family A G protein-coupled receptor-like"/>
    <property type="match status" value="1"/>
</dbReference>
<dbReference type="Proteomes" id="UP000663823">
    <property type="component" value="Unassembled WGS sequence"/>
</dbReference>
<evidence type="ECO:0000256" key="3">
    <source>
        <dbReference type="ARBA" id="ARBA00022989"/>
    </source>
</evidence>
<reference evidence="7" key="1">
    <citation type="submission" date="2021-02" db="EMBL/GenBank/DDBJ databases">
        <authorList>
            <person name="Nowell W R."/>
        </authorList>
    </citation>
    <scope>NUCLEOTIDE SEQUENCE</scope>
</reference>
<dbReference type="GO" id="GO:0016020">
    <property type="term" value="C:membrane"/>
    <property type="evidence" value="ECO:0007669"/>
    <property type="project" value="UniProtKB-SubCell"/>
</dbReference>
<gene>
    <name evidence="8" type="ORF">OTI717_LOCUS9197</name>
    <name evidence="7" type="ORF">RFH988_LOCUS18535</name>
</gene>
<protein>
    <recommendedName>
        <fullName evidence="6">G-protein coupled receptors family 1 profile domain-containing protein</fullName>
    </recommendedName>
</protein>
<evidence type="ECO:0000313" key="7">
    <source>
        <dbReference type="EMBL" id="CAF1085779.1"/>
    </source>
</evidence>
<dbReference type="Proteomes" id="UP000663882">
    <property type="component" value="Unassembled WGS sequence"/>
</dbReference>
<evidence type="ECO:0000256" key="1">
    <source>
        <dbReference type="ARBA" id="ARBA00004370"/>
    </source>
</evidence>
<feature type="transmembrane region" description="Helical" evidence="5">
    <location>
        <begin position="31"/>
        <end position="51"/>
    </location>
</feature>
<dbReference type="OrthoDB" id="10003217at2759"/>
<comment type="caution">
    <text evidence="7">The sequence shown here is derived from an EMBL/GenBank/DDBJ whole genome shotgun (WGS) entry which is preliminary data.</text>
</comment>
<feature type="transmembrane region" description="Helical" evidence="5">
    <location>
        <begin position="204"/>
        <end position="228"/>
    </location>
</feature>
<dbReference type="InterPro" id="IPR052954">
    <property type="entry name" value="GPCR-Ligand_Int"/>
</dbReference>
<dbReference type="AlphaFoldDB" id="A0A814N0H7"/>
<sequence>MNNSTSPNHSTSSLEEWGSLLLINRIVYRGYFLFLIMAGTCGNLLTAITLLRVRLRKYTTCQFMAVCALLNIGVLLTNTLNMMLSQGYDIHLRSQFDFAWCRINAFVAQWIRGMASWILVIVAFDRFQQSKTIRRTPTKNKHTVLYTIIITGLIILLLNLHYLLFTGNKVVLSENTTFLACIFDKYSENNFQKFFASTSTWQELVTYIILPCILALILNIFIIQNSFLSPINNEYLKSRSKSRTRRVTTMLLASNIGFLALVAPAQIFYALSFDPQRGMQSYDEYKSFIIQGNIYQCLINTYYAASFVFCFASSSVFRCEISKLLSKHYKPKHSLGSGTGEIYSSHENRPFINQPRISGFHRSNSSQNDDYLYGRKSLKRATESTIETDGFT</sequence>